<dbReference type="AlphaFoldDB" id="A0A1L8D0J8"/>
<name>A0A1L8D0J8_9THEO</name>
<comment type="caution">
    <text evidence="2">The sequence shown here is derived from an EMBL/GenBank/DDBJ whole genome shotgun (WGS) entry which is preliminary data.</text>
</comment>
<dbReference type="EMBL" id="BDJL01000015">
    <property type="protein sequence ID" value="GAV24692.1"/>
    <property type="molecule type" value="Genomic_DNA"/>
</dbReference>
<evidence type="ECO:0000313" key="3">
    <source>
        <dbReference type="Proteomes" id="UP000187338"/>
    </source>
</evidence>
<dbReference type="Proteomes" id="UP000187338">
    <property type="component" value="Unassembled WGS sequence"/>
</dbReference>
<feature type="non-terminal residue" evidence="2">
    <location>
        <position position="97"/>
    </location>
</feature>
<feature type="domain" description="Transposase InsH N-terminal" evidence="1">
    <location>
        <begin position="2"/>
        <end position="84"/>
    </location>
</feature>
<protein>
    <submittedName>
        <fullName evidence="2">Transposase</fullName>
    </submittedName>
</protein>
<feature type="non-terminal residue" evidence="2">
    <location>
        <position position="1"/>
    </location>
</feature>
<evidence type="ECO:0000313" key="2">
    <source>
        <dbReference type="EMBL" id="GAV24692.1"/>
    </source>
</evidence>
<accession>A0A1L8D0J8</accession>
<keyword evidence="3" id="KW-1185">Reference proteome</keyword>
<sequence>RLRLVLEYMPDEELMRQLEKERNKGRDDYPVRAMWNSILAGIVYQHETIEKLRRELGRNGQLRFMCGFKGETVPPAWVYTRFLKKIINHAEEVDKIM</sequence>
<dbReference type="OrthoDB" id="1727069at2"/>
<evidence type="ECO:0000259" key="1">
    <source>
        <dbReference type="Pfam" id="PF05598"/>
    </source>
</evidence>
<proteinExistence type="predicted"/>
<reference evidence="3" key="1">
    <citation type="submission" date="2016-12" db="EMBL/GenBank/DDBJ databases">
        <title>Draft Genome Sequences od Carboxydothermus pertinax and islandicus, Hydrogenogenic Carboxydotrophic Bacteria.</title>
        <authorList>
            <person name="Fukuyama Y."/>
            <person name="Ohmae K."/>
            <person name="Yoneda Y."/>
            <person name="Yoshida T."/>
            <person name="Sako Y."/>
        </authorList>
    </citation>
    <scope>NUCLEOTIDE SEQUENCE [LARGE SCALE GENOMIC DNA]</scope>
    <source>
        <strain evidence="3">SET</strain>
    </source>
</reference>
<gene>
    <name evidence="2" type="ORF">ciss_06250</name>
</gene>
<dbReference type="InterPro" id="IPR008490">
    <property type="entry name" value="Transposase_InsH_N"/>
</dbReference>
<dbReference type="Pfam" id="PF05598">
    <property type="entry name" value="DUF772"/>
    <property type="match status" value="1"/>
</dbReference>
<organism evidence="2 3">
    <name type="scientific">Carboxydothermus islandicus</name>
    <dbReference type="NCBI Taxonomy" id="661089"/>
    <lineage>
        <taxon>Bacteria</taxon>
        <taxon>Bacillati</taxon>
        <taxon>Bacillota</taxon>
        <taxon>Clostridia</taxon>
        <taxon>Thermoanaerobacterales</taxon>
        <taxon>Thermoanaerobacteraceae</taxon>
        <taxon>Carboxydothermus</taxon>
    </lineage>
</organism>
<dbReference type="STRING" id="661089.ciss_06250"/>